<dbReference type="Proteomes" id="UP001233999">
    <property type="component" value="Unassembled WGS sequence"/>
</dbReference>
<keyword evidence="8" id="KW-1185">Reference proteome</keyword>
<organism evidence="7 8">
    <name type="scientific">Diploptera punctata</name>
    <name type="common">Pacific beetle cockroach</name>
    <dbReference type="NCBI Taxonomy" id="6984"/>
    <lineage>
        <taxon>Eukaryota</taxon>
        <taxon>Metazoa</taxon>
        <taxon>Ecdysozoa</taxon>
        <taxon>Arthropoda</taxon>
        <taxon>Hexapoda</taxon>
        <taxon>Insecta</taxon>
        <taxon>Pterygota</taxon>
        <taxon>Neoptera</taxon>
        <taxon>Polyneoptera</taxon>
        <taxon>Dictyoptera</taxon>
        <taxon>Blattodea</taxon>
        <taxon>Blaberoidea</taxon>
        <taxon>Blaberidae</taxon>
        <taxon>Diplopterinae</taxon>
        <taxon>Diploptera</taxon>
    </lineage>
</organism>
<feature type="non-terminal residue" evidence="7">
    <location>
        <position position="254"/>
    </location>
</feature>
<comment type="subcellular location">
    <subcellularLocation>
        <location evidence="1">Cell membrane</location>
        <topology evidence="1">Multi-pass membrane protein</topology>
    </subcellularLocation>
</comment>
<evidence type="ECO:0000256" key="1">
    <source>
        <dbReference type="ARBA" id="ARBA00004651"/>
    </source>
</evidence>
<evidence type="ECO:0000313" key="8">
    <source>
        <dbReference type="Proteomes" id="UP001233999"/>
    </source>
</evidence>
<accession>A0AAD8A452</accession>
<evidence type="ECO:0000256" key="6">
    <source>
        <dbReference type="SAM" id="Phobius"/>
    </source>
</evidence>
<feature type="transmembrane region" description="Helical" evidence="6">
    <location>
        <begin position="92"/>
        <end position="113"/>
    </location>
</feature>
<dbReference type="Pfam" id="PF08395">
    <property type="entry name" value="7tm_7"/>
    <property type="match status" value="1"/>
</dbReference>
<feature type="transmembrane region" description="Helical" evidence="6">
    <location>
        <begin position="38"/>
        <end position="62"/>
    </location>
</feature>
<dbReference type="GO" id="GO:0005886">
    <property type="term" value="C:plasma membrane"/>
    <property type="evidence" value="ECO:0007669"/>
    <property type="project" value="UniProtKB-SubCell"/>
</dbReference>
<evidence type="ECO:0000256" key="5">
    <source>
        <dbReference type="ARBA" id="ARBA00023136"/>
    </source>
</evidence>
<keyword evidence="5 6" id="KW-0472">Membrane</keyword>
<evidence type="ECO:0008006" key="9">
    <source>
        <dbReference type="Google" id="ProtNLM"/>
    </source>
</evidence>
<sequence>NLSTTLQTFYTFSICITVFAVLLYSQVTWIQLENNSTFLFSGFSTSIICLCCFLTGISASAFNFEKTLNSFNQFVYQSQQHNFSKILKGQTIIPLLCGIFLIIAYFSTFLFYYEISLFAIYTSCSYSIIHSAIFVVNIQFMTFVVILNQCFNQINNKLLHLIKYSMYVQTEYTCKQNTTQMKHVPEMYVQKESTCKQNTTRVIKTLSKLHNSLSKLTNHVNTIYSAHILLHLLLIYSQLSFCLYHIFKTVLFSE</sequence>
<proteinExistence type="predicted"/>
<name>A0AAD8A452_DIPPU</name>
<protein>
    <recommendedName>
        <fullName evidence="9">Gustatory receptor</fullName>
    </recommendedName>
</protein>
<gene>
    <name evidence="7" type="ORF">L9F63_001612</name>
</gene>
<evidence type="ECO:0000256" key="4">
    <source>
        <dbReference type="ARBA" id="ARBA00022989"/>
    </source>
</evidence>
<feature type="transmembrane region" description="Helical" evidence="6">
    <location>
        <begin position="228"/>
        <end position="247"/>
    </location>
</feature>
<dbReference type="GO" id="GO:0050909">
    <property type="term" value="P:sensory perception of taste"/>
    <property type="evidence" value="ECO:0007669"/>
    <property type="project" value="InterPro"/>
</dbReference>
<evidence type="ECO:0000256" key="2">
    <source>
        <dbReference type="ARBA" id="ARBA00022475"/>
    </source>
</evidence>
<feature type="transmembrane region" description="Helical" evidence="6">
    <location>
        <begin position="9"/>
        <end position="32"/>
    </location>
</feature>
<keyword evidence="2" id="KW-1003">Cell membrane</keyword>
<keyword evidence="3 6" id="KW-0812">Transmembrane</keyword>
<keyword evidence="4 6" id="KW-1133">Transmembrane helix</keyword>
<feature type="transmembrane region" description="Helical" evidence="6">
    <location>
        <begin position="125"/>
        <end position="147"/>
    </location>
</feature>
<evidence type="ECO:0000313" key="7">
    <source>
        <dbReference type="EMBL" id="KAJ9591795.1"/>
    </source>
</evidence>
<feature type="non-terminal residue" evidence="7">
    <location>
        <position position="1"/>
    </location>
</feature>
<reference evidence="7" key="1">
    <citation type="journal article" date="2023" name="IScience">
        <title>Live-bearing cockroach genome reveals convergent evolutionary mechanisms linked to viviparity in insects and beyond.</title>
        <authorList>
            <person name="Fouks B."/>
            <person name="Harrison M.C."/>
            <person name="Mikhailova A.A."/>
            <person name="Marchal E."/>
            <person name="English S."/>
            <person name="Carruthers M."/>
            <person name="Jennings E.C."/>
            <person name="Chiamaka E.L."/>
            <person name="Frigard R.A."/>
            <person name="Pippel M."/>
            <person name="Attardo G.M."/>
            <person name="Benoit J.B."/>
            <person name="Bornberg-Bauer E."/>
            <person name="Tobe S.S."/>
        </authorList>
    </citation>
    <scope>NUCLEOTIDE SEQUENCE</scope>
    <source>
        <strain evidence="7">Stay&amp;Tobe</strain>
    </source>
</reference>
<dbReference type="AlphaFoldDB" id="A0AAD8A452"/>
<dbReference type="InterPro" id="IPR013604">
    <property type="entry name" value="7TM_chemorcpt"/>
</dbReference>
<comment type="caution">
    <text evidence="7">The sequence shown here is derived from an EMBL/GenBank/DDBJ whole genome shotgun (WGS) entry which is preliminary data.</text>
</comment>
<evidence type="ECO:0000256" key="3">
    <source>
        <dbReference type="ARBA" id="ARBA00022692"/>
    </source>
</evidence>
<reference evidence="7" key="2">
    <citation type="submission" date="2023-05" db="EMBL/GenBank/DDBJ databases">
        <authorList>
            <person name="Fouks B."/>
        </authorList>
    </citation>
    <scope>NUCLEOTIDE SEQUENCE</scope>
    <source>
        <strain evidence="7">Stay&amp;Tobe</strain>
        <tissue evidence="7">Testes</tissue>
    </source>
</reference>
<dbReference type="EMBL" id="JASPKZ010003856">
    <property type="protein sequence ID" value="KAJ9591795.1"/>
    <property type="molecule type" value="Genomic_DNA"/>
</dbReference>